<dbReference type="AlphaFoldDB" id="A0A2U1B8U7"/>
<keyword evidence="7" id="KW-0067">ATP-binding</keyword>
<dbReference type="InterPro" id="IPR000014">
    <property type="entry name" value="PAS"/>
</dbReference>
<keyword evidence="8" id="KW-0902">Two-component regulatory system</keyword>
<name>A0A2U1B8U7_9BACT</name>
<dbReference type="EC" id="2.7.13.3" evidence="2"/>
<dbReference type="Gene3D" id="1.10.287.130">
    <property type="match status" value="1"/>
</dbReference>
<dbReference type="Gene3D" id="3.30.565.10">
    <property type="entry name" value="Histidine kinase-like ATPase, C-terminal domain"/>
    <property type="match status" value="1"/>
</dbReference>
<gene>
    <name evidence="11" type="ORF">C8D82_1031</name>
    <name evidence="10" type="ORF">HF882_02765</name>
</gene>
<dbReference type="PANTHER" id="PTHR43065:SF10">
    <property type="entry name" value="PEROXIDE STRESS-ACTIVATED HISTIDINE KINASE MAK3"/>
    <property type="match status" value="1"/>
</dbReference>
<dbReference type="Gene3D" id="3.30.450.20">
    <property type="entry name" value="PAS domain"/>
    <property type="match status" value="1"/>
</dbReference>
<dbReference type="InterPro" id="IPR036890">
    <property type="entry name" value="HATPase_C_sf"/>
</dbReference>
<dbReference type="SUPFAM" id="SSF55785">
    <property type="entry name" value="PYP-like sensor domain (PAS domain)"/>
    <property type="match status" value="1"/>
</dbReference>
<keyword evidence="6 11" id="KW-0418">Kinase</keyword>
<dbReference type="CDD" id="cd00082">
    <property type="entry name" value="HisKA"/>
    <property type="match status" value="1"/>
</dbReference>
<evidence type="ECO:0000313" key="11">
    <source>
        <dbReference type="EMBL" id="PVY45089.1"/>
    </source>
</evidence>
<comment type="catalytic activity">
    <reaction evidence="1">
        <text>ATP + protein L-histidine = ADP + protein N-phospho-L-histidine.</text>
        <dbReference type="EC" id="2.7.13.3"/>
    </reaction>
</comment>
<evidence type="ECO:0000256" key="1">
    <source>
        <dbReference type="ARBA" id="ARBA00000085"/>
    </source>
</evidence>
<dbReference type="Proteomes" id="UP000245959">
    <property type="component" value="Unassembled WGS sequence"/>
</dbReference>
<evidence type="ECO:0000259" key="9">
    <source>
        <dbReference type="PROSITE" id="PS50109"/>
    </source>
</evidence>
<dbReference type="Pfam" id="PF02518">
    <property type="entry name" value="HATPase_c"/>
    <property type="match status" value="1"/>
</dbReference>
<evidence type="ECO:0000313" key="10">
    <source>
        <dbReference type="EMBL" id="NMD85499.1"/>
    </source>
</evidence>
<dbReference type="OrthoDB" id="9815750at2"/>
<dbReference type="InterPro" id="IPR035965">
    <property type="entry name" value="PAS-like_dom_sf"/>
</dbReference>
<dbReference type="SMART" id="SM00387">
    <property type="entry name" value="HATPase_c"/>
    <property type="match status" value="1"/>
</dbReference>
<dbReference type="InterPro" id="IPR005467">
    <property type="entry name" value="His_kinase_dom"/>
</dbReference>
<feature type="domain" description="Histidine kinase" evidence="9">
    <location>
        <begin position="163"/>
        <end position="376"/>
    </location>
</feature>
<dbReference type="Pfam" id="PF00512">
    <property type="entry name" value="HisKA"/>
    <property type="match status" value="1"/>
</dbReference>
<evidence type="ECO:0000256" key="7">
    <source>
        <dbReference type="ARBA" id="ARBA00022840"/>
    </source>
</evidence>
<dbReference type="RefSeq" id="WP_116882665.1">
    <property type="nucleotide sequence ID" value="NZ_CABMMC010000047.1"/>
</dbReference>
<dbReference type="EMBL" id="QEKH01000003">
    <property type="protein sequence ID" value="PVY45089.1"/>
    <property type="molecule type" value="Genomic_DNA"/>
</dbReference>
<accession>A0A2U1B8U7</accession>
<dbReference type="InterPro" id="IPR036097">
    <property type="entry name" value="HisK_dim/P_sf"/>
</dbReference>
<dbReference type="InterPro" id="IPR003661">
    <property type="entry name" value="HisK_dim/P_dom"/>
</dbReference>
<dbReference type="SUPFAM" id="SSF55874">
    <property type="entry name" value="ATPase domain of HSP90 chaperone/DNA topoisomerase II/histidine kinase"/>
    <property type="match status" value="1"/>
</dbReference>
<keyword evidence="5" id="KW-0547">Nucleotide-binding</keyword>
<dbReference type="PROSITE" id="PS50109">
    <property type="entry name" value="HIS_KIN"/>
    <property type="match status" value="1"/>
</dbReference>
<reference evidence="10 13" key="2">
    <citation type="submission" date="2020-04" db="EMBL/GenBank/DDBJ databases">
        <authorList>
            <person name="Hitch T.C.A."/>
            <person name="Wylensek D."/>
            <person name="Clavel T."/>
        </authorList>
    </citation>
    <scope>NUCLEOTIDE SEQUENCE [LARGE SCALE GENOMIC DNA]</scope>
    <source>
        <strain evidence="10 13">COR2-253-APC-1A</strain>
    </source>
</reference>
<evidence type="ECO:0000256" key="8">
    <source>
        <dbReference type="ARBA" id="ARBA00023012"/>
    </source>
</evidence>
<organism evidence="11 12">
    <name type="scientific">Victivallis vadensis</name>
    <dbReference type="NCBI Taxonomy" id="172901"/>
    <lineage>
        <taxon>Bacteria</taxon>
        <taxon>Pseudomonadati</taxon>
        <taxon>Lentisphaerota</taxon>
        <taxon>Lentisphaeria</taxon>
        <taxon>Victivallales</taxon>
        <taxon>Victivallaceae</taxon>
        <taxon>Victivallis</taxon>
    </lineage>
</organism>
<dbReference type="SMART" id="SM00388">
    <property type="entry name" value="HisKA"/>
    <property type="match status" value="1"/>
</dbReference>
<dbReference type="Proteomes" id="UP000576225">
    <property type="component" value="Unassembled WGS sequence"/>
</dbReference>
<dbReference type="GeneID" id="78293993"/>
<dbReference type="Pfam" id="PF13188">
    <property type="entry name" value="PAS_8"/>
    <property type="match status" value="1"/>
</dbReference>
<keyword evidence="12" id="KW-1185">Reference proteome</keyword>
<evidence type="ECO:0000256" key="5">
    <source>
        <dbReference type="ARBA" id="ARBA00022741"/>
    </source>
</evidence>
<comment type="caution">
    <text evidence="11">The sequence shown here is derived from an EMBL/GenBank/DDBJ whole genome shotgun (WGS) entry which is preliminary data.</text>
</comment>
<evidence type="ECO:0000256" key="6">
    <source>
        <dbReference type="ARBA" id="ARBA00022777"/>
    </source>
</evidence>
<evidence type="ECO:0000256" key="4">
    <source>
        <dbReference type="ARBA" id="ARBA00022679"/>
    </source>
</evidence>
<dbReference type="GO" id="GO:0000155">
    <property type="term" value="F:phosphorelay sensor kinase activity"/>
    <property type="evidence" value="ECO:0007669"/>
    <property type="project" value="InterPro"/>
</dbReference>
<proteinExistence type="predicted"/>
<reference evidence="11 12" key="1">
    <citation type="submission" date="2018-04" db="EMBL/GenBank/DDBJ databases">
        <title>Genomic Encyclopedia of Type Strains, Phase IV (KMG-IV): sequencing the most valuable type-strain genomes for metagenomic binning, comparative biology and taxonomic classification.</title>
        <authorList>
            <person name="Goeker M."/>
        </authorList>
    </citation>
    <scope>NUCLEOTIDE SEQUENCE [LARGE SCALE GENOMIC DNA]</scope>
    <source>
        <strain evidence="11 12">DSM 14823</strain>
    </source>
</reference>
<keyword evidence="3" id="KW-0597">Phosphoprotein</keyword>
<dbReference type="GO" id="GO:0005524">
    <property type="term" value="F:ATP binding"/>
    <property type="evidence" value="ECO:0007669"/>
    <property type="project" value="UniProtKB-KW"/>
</dbReference>
<evidence type="ECO:0000313" key="13">
    <source>
        <dbReference type="Proteomes" id="UP000576225"/>
    </source>
</evidence>
<dbReference type="EMBL" id="JABAEW010000003">
    <property type="protein sequence ID" value="NMD85499.1"/>
    <property type="molecule type" value="Genomic_DNA"/>
</dbReference>
<dbReference type="SUPFAM" id="SSF47384">
    <property type="entry name" value="Homodimeric domain of signal transducing histidine kinase"/>
    <property type="match status" value="1"/>
</dbReference>
<sequence length="399" mass="45018">MAVKQNFLDRFSERLEDLDANSRQAYILRLARERGFFETVFNAVEEGILVVDRRLKIRYFNRAARELLALPEDITSLRVSQLLQGVDWRRILREDEEEWTRVARQEVEILYPVRRFVQFYLVPYPEDAGLAAVIIRDVTESRNRTMNELENETVQAVSMLAAGVAHEIGNPLNSLYLNLQLLERSVDGSGSIPPGDAADMVRICKEEVERLDSIIHRFLSAIRPGEPNFAPVDVRQLIIDVLTFMRPEIEARLIDIKCTWGSEELPPVQGDAAQLKQAFYNIIRNAVQAMSNGGALNIYGYSDADFLTVEFSDSGRGVTPQELNTMFTAFKTNKSGGNGIGTMIIERVCREHGAEFGIVSVPGRGAVFQIRFPRGNRRLRMLADGSGDSPADSDNFEEK</sequence>
<dbReference type="InterPro" id="IPR003594">
    <property type="entry name" value="HATPase_dom"/>
</dbReference>
<dbReference type="PRINTS" id="PR00344">
    <property type="entry name" value="BCTRLSENSOR"/>
</dbReference>
<evidence type="ECO:0000313" key="12">
    <source>
        <dbReference type="Proteomes" id="UP000245959"/>
    </source>
</evidence>
<evidence type="ECO:0000256" key="2">
    <source>
        <dbReference type="ARBA" id="ARBA00012438"/>
    </source>
</evidence>
<dbReference type="InterPro" id="IPR004358">
    <property type="entry name" value="Sig_transdc_His_kin-like_C"/>
</dbReference>
<evidence type="ECO:0000256" key="3">
    <source>
        <dbReference type="ARBA" id="ARBA00022553"/>
    </source>
</evidence>
<keyword evidence="4" id="KW-0808">Transferase</keyword>
<dbReference type="PANTHER" id="PTHR43065">
    <property type="entry name" value="SENSOR HISTIDINE KINASE"/>
    <property type="match status" value="1"/>
</dbReference>
<protein>
    <recommendedName>
        <fullName evidence="2">histidine kinase</fullName>
        <ecNumber evidence="2">2.7.13.3</ecNumber>
    </recommendedName>
</protein>